<organism evidence="2 3">
    <name type="scientific">Trichinella britovi</name>
    <name type="common">Parasitic roundworm</name>
    <dbReference type="NCBI Taxonomy" id="45882"/>
    <lineage>
        <taxon>Eukaryota</taxon>
        <taxon>Metazoa</taxon>
        <taxon>Ecdysozoa</taxon>
        <taxon>Nematoda</taxon>
        <taxon>Enoplea</taxon>
        <taxon>Dorylaimia</taxon>
        <taxon>Trichinellida</taxon>
        <taxon>Trichinellidae</taxon>
        <taxon>Trichinella</taxon>
    </lineage>
</organism>
<dbReference type="AlphaFoldDB" id="A0A0V0ZUP0"/>
<dbReference type="EMBL" id="JYDI01003581">
    <property type="protein sequence ID" value="KRY16438.1"/>
    <property type="molecule type" value="Genomic_DNA"/>
</dbReference>
<gene>
    <name evidence="2" type="ORF">T03_17097</name>
</gene>
<sequence length="36" mass="3956">MKSPGELTDQNLGVLHPAGNTKDEADRYRVSSVLRT</sequence>
<reference evidence="2 3" key="1">
    <citation type="submission" date="2015-01" db="EMBL/GenBank/DDBJ databases">
        <title>Evolution of Trichinella species and genotypes.</title>
        <authorList>
            <person name="Korhonen P.K."/>
            <person name="Edoardo P."/>
            <person name="Giuseppe L.R."/>
            <person name="Gasser R.B."/>
        </authorList>
    </citation>
    <scope>NUCLEOTIDE SEQUENCE [LARGE SCALE GENOMIC DNA]</scope>
    <source>
        <strain evidence="2">ISS120</strain>
    </source>
</reference>
<feature type="region of interest" description="Disordered" evidence="1">
    <location>
        <begin position="1"/>
        <end position="36"/>
    </location>
</feature>
<keyword evidence="3" id="KW-1185">Reference proteome</keyword>
<proteinExistence type="predicted"/>
<evidence type="ECO:0000313" key="2">
    <source>
        <dbReference type="EMBL" id="KRY16438.1"/>
    </source>
</evidence>
<dbReference type="Proteomes" id="UP000054653">
    <property type="component" value="Unassembled WGS sequence"/>
</dbReference>
<protein>
    <submittedName>
        <fullName evidence="2">Uncharacterized protein</fullName>
    </submittedName>
</protein>
<evidence type="ECO:0000256" key="1">
    <source>
        <dbReference type="SAM" id="MobiDB-lite"/>
    </source>
</evidence>
<comment type="caution">
    <text evidence="2">The sequence shown here is derived from an EMBL/GenBank/DDBJ whole genome shotgun (WGS) entry which is preliminary data.</text>
</comment>
<accession>A0A0V0ZUP0</accession>
<name>A0A0V0ZUP0_TRIBR</name>
<evidence type="ECO:0000313" key="3">
    <source>
        <dbReference type="Proteomes" id="UP000054653"/>
    </source>
</evidence>